<dbReference type="EMBL" id="BAAADB010000001">
    <property type="protein sequence ID" value="GAA0497146.1"/>
    <property type="molecule type" value="Genomic_DNA"/>
</dbReference>
<protein>
    <recommendedName>
        <fullName evidence="3">Hpr(Ser) kinase/phosphatase</fullName>
    </recommendedName>
</protein>
<dbReference type="RefSeq" id="WP_343754749.1">
    <property type="nucleotide sequence ID" value="NZ_BAAADB010000001.1"/>
</dbReference>
<accession>A0ABN1BG39</accession>
<sequence length="305" mass="31582">MADALSRPDAAGWASLDALVTCAPHVPPAWEDALRHAWGLGCGPQEHAAVARRVEVQVGTSPPVPPGAVTREVTLPDGKAHAQVLGDELWLGGRLHVRLGADLSVLTCAPQGAGQDLWALAFTEAHRAAGWVPLHAALIAGHGGVVAVTGPSGAGKTTACLRLRAAGWTVLAEDRAWIGPDGQVAGLDRTLRALDDSLARFAPELLGGDGPVARDGRGKRLLPLTVPPVTLPLTAVLLLGHPGPLGAADRVREFWQATGVPLGAAGQRAVSAAAQRLVRTVLWRPAGREEMMTLVPALLGAPLQE</sequence>
<dbReference type="Proteomes" id="UP001500191">
    <property type="component" value="Unassembled WGS sequence"/>
</dbReference>
<organism evidence="1 2">
    <name type="scientific">Deinococcus depolymerans</name>
    <dbReference type="NCBI Taxonomy" id="392408"/>
    <lineage>
        <taxon>Bacteria</taxon>
        <taxon>Thermotogati</taxon>
        <taxon>Deinococcota</taxon>
        <taxon>Deinococci</taxon>
        <taxon>Deinococcales</taxon>
        <taxon>Deinococcaceae</taxon>
        <taxon>Deinococcus</taxon>
    </lineage>
</organism>
<evidence type="ECO:0000313" key="2">
    <source>
        <dbReference type="Proteomes" id="UP001500191"/>
    </source>
</evidence>
<keyword evidence="2" id="KW-1185">Reference proteome</keyword>
<comment type="caution">
    <text evidence="1">The sequence shown here is derived from an EMBL/GenBank/DDBJ whole genome shotgun (WGS) entry which is preliminary data.</text>
</comment>
<name>A0ABN1BG39_9DEIO</name>
<evidence type="ECO:0000313" key="1">
    <source>
        <dbReference type="EMBL" id="GAA0497146.1"/>
    </source>
</evidence>
<evidence type="ECO:0008006" key="3">
    <source>
        <dbReference type="Google" id="ProtNLM"/>
    </source>
</evidence>
<dbReference type="Gene3D" id="3.40.50.300">
    <property type="entry name" value="P-loop containing nucleotide triphosphate hydrolases"/>
    <property type="match status" value="1"/>
</dbReference>
<proteinExistence type="predicted"/>
<gene>
    <name evidence="1" type="ORF">GCM10008937_00330</name>
</gene>
<dbReference type="InterPro" id="IPR027417">
    <property type="entry name" value="P-loop_NTPase"/>
</dbReference>
<dbReference type="SUPFAM" id="SSF53795">
    <property type="entry name" value="PEP carboxykinase-like"/>
    <property type="match status" value="1"/>
</dbReference>
<reference evidence="1 2" key="1">
    <citation type="journal article" date="2019" name="Int. J. Syst. Evol. Microbiol.">
        <title>The Global Catalogue of Microorganisms (GCM) 10K type strain sequencing project: providing services to taxonomists for standard genome sequencing and annotation.</title>
        <authorList>
            <consortium name="The Broad Institute Genomics Platform"/>
            <consortium name="The Broad Institute Genome Sequencing Center for Infectious Disease"/>
            <person name="Wu L."/>
            <person name="Ma J."/>
        </authorList>
    </citation>
    <scope>NUCLEOTIDE SEQUENCE [LARGE SCALE GENOMIC DNA]</scope>
    <source>
        <strain evidence="1 2">JCM 14368</strain>
    </source>
</reference>